<name>X1FH93_9ZZZZ</name>
<evidence type="ECO:0000256" key="2">
    <source>
        <dbReference type="ARBA" id="ARBA00022516"/>
    </source>
</evidence>
<keyword evidence="3" id="KW-0479">Metal-binding</keyword>
<keyword evidence="8" id="KW-0594">Phospholipid biosynthesis</keyword>
<keyword evidence="9" id="KW-1208">Phospholipid metabolism</keyword>
<keyword evidence="1" id="KW-0963">Cytoplasm</keyword>
<organism evidence="10">
    <name type="scientific">marine sediment metagenome</name>
    <dbReference type="NCBI Taxonomy" id="412755"/>
    <lineage>
        <taxon>unclassified sequences</taxon>
        <taxon>metagenomes</taxon>
        <taxon>ecological metagenomes</taxon>
    </lineage>
</organism>
<dbReference type="GO" id="GO:0008654">
    <property type="term" value="P:phospholipid biosynthetic process"/>
    <property type="evidence" value="ECO:0007669"/>
    <property type="project" value="UniProtKB-KW"/>
</dbReference>
<protein>
    <recommendedName>
        <fullName evidence="11">Alcohol dehydrogenase iron-type/glycerol dehydrogenase GldA domain-containing protein</fullName>
    </recommendedName>
</protein>
<dbReference type="PIRSF" id="PIRSF000112">
    <property type="entry name" value="Glycerol_dehydrogenase"/>
    <property type="match status" value="1"/>
</dbReference>
<dbReference type="Gene3D" id="1.20.1090.10">
    <property type="entry name" value="Dehydroquinate synthase-like - alpha domain"/>
    <property type="match status" value="1"/>
</dbReference>
<keyword evidence="2" id="KW-0444">Lipid biosynthesis</keyword>
<sequence>MALLSRIIDIPLFLEIGENCLENLTLILSSNSLSFRKAVVLFDRTTYQIAGKRIYYLLGRMKTCIDRICVEECTIEFTEIVRERIRESGCDVVFGVGGGKVLDTGKYAAALERISFISVPTCPSNDGIASPVAVIEKNGRKKSLGAKMPLGIIADLGIIKASPLRNIRAGIGDLISNLSAVEDWKLASRKRAEKFDNFAALLSVNASEALLNIGGPNILDFNFLRKLVEGLVMGGVAMGIAGSSRPCSGAEHKFSHGLDAILAGPTLHGEQVAIGTIVTTYLRGGDYKKIVSFLKVTGVPVNSRQLGVPEEKMVEALVYAPKTRPERFTILEDIKIDEKMARDALIKTGVI</sequence>
<dbReference type="InterPro" id="IPR032837">
    <property type="entry name" value="G1PDH"/>
</dbReference>
<dbReference type="Gene3D" id="3.40.50.1970">
    <property type="match status" value="1"/>
</dbReference>
<dbReference type="Pfam" id="PF13685">
    <property type="entry name" value="Fe-ADH_2"/>
    <property type="match status" value="1"/>
</dbReference>
<dbReference type="InterPro" id="IPR016205">
    <property type="entry name" value="Glycerol_DH"/>
</dbReference>
<dbReference type="PANTHER" id="PTHR43616:SF5">
    <property type="entry name" value="GLYCEROL DEHYDROGENASE 1"/>
    <property type="match status" value="1"/>
</dbReference>
<dbReference type="GO" id="GO:0016614">
    <property type="term" value="F:oxidoreductase activity, acting on CH-OH group of donors"/>
    <property type="evidence" value="ECO:0007669"/>
    <property type="project" value="InterPro"/>
</dbReference>
<evidence type="ECO:0008006" key="11">
    <source>
        <dbReference type="Google" id="ProtNLM"/>
    </source>
</evidence>
<dbReference type="SUPFAM" id="SSF56796">
    <property type="entry name" value="Dehydroquinate synthase-like"/>
    <property type="match status" value="1"/>
</dbReference>
<keyword evidence="4" id="KW-0521">NADP</keyword>
<reference evidence="10" key="1">
    <citation type="journal article" date="2014" name="Front. Microbiol.">
        <title>High frequency of phylogenetically diverse reductive dehalogenase-homologous genes in deep subseafloor sedimentary metagenomes.</title>
        <authorList>
            <person name="Kawai M."/>
            <person name="Futagami T."/>
            <person name="Toyoda A."/>
            <person name="Takaki Y."/>
            <person name="Nishi S."/>
            <person name="Hori S."/>
            <person name="Arai W."/>
            <person name="Tsubouchi T."/>
            <person name="Morono Y."/>
            <person name="Uchiyama I."/>
            <person name="Ito T."/>
            <person name="Fujiyama A."/>
            <person name="Inagaki F."/>
            <person name="Takami H."/>
        </authorList>
    </citation>
    <scope>NUCLEOTIDE SEQUENCE</scope>
    <source>
        <strain evidence="10">Expedition CK06-06</strain>
    </source>
</reference>
<accession>X1FH93</accession>
<evidence type="ECO:0000256" key="7">
    <source>
        <dbReference type="ARBA" id="ARBA00023098"/>
    </source>
</evidence>
<comment type="caution">
    <text evidence="10">The sequence shown here is derived from an EMBL/GenBank/DDBJ whole genome shotgun (WGS) entry which is preliminary data.</text>
</comment>
<evidence type="ECO:0000313" key="10">
    <source>
        <dbReference type="EMBL" id="GAH28764.1"/>
    </source>
</evidence>
<evidence type="ECO:0000256" key="5">
    <source>
        <dbReference type="ARBA" id="ARBA00023002"/>
    </source>
</evidence>
<evidence type="ECO:0000256" key="8">
    <source>
        <dbReference type="ARBA" id="ARBA00023209"/>
    </source>
</evidence>
<dbReference type="EMBL" id="BARU01000200">
    <property type="protein sequence ID" value="GAH28764.1"/>
    <property type="molecule type" value="Genomic_DNA"/>
</dbReference>
<evidence type="ECO:0000256" key="6">
    <source>
        <dbReference type="ARBA" id="ARBA00023027"/>
    </source>
</evidence>
<keyword evidence="6" id="KW-0520">NAD</keyword>
<proteinExistence type="predicted"/>
<evidence type="ECO:0000256" key="4">
    <source>
        <dbReference type="ARBA" id="ARBA00022857"/>
    </source>
</evidence>
<keyword evidence="5" id="KW-0560">Oxidoreductase</keyword>
<evidence type="ECO:0000256" key="3">
    <source>
        <dbReference type="ARBA" id="ARBA00022723"/>
    </source>
</evidence>
<dbReference type="GO" id="GO:0046872">
    <property type="term" value="F:metal ion binding"/>
    <property type="evidence" value="ECO:0007669"/>
    <property type="project" value="UniProtKB-KW"/>
</dbReference>
<dbReference type="PANTHER" id="PTHR43616">
    <property type="entry name" value="GLYCEROL DEHYDROGENASE"/>
    <property type="match status" value="1"/>
</dbReference>
<evidence type="ECO:0000256" key="1">
    <source>
        <dbReference type="ARBA" id="ARBA00022490"/>
    </source>
</evidence>
<evidence type="ECO:0000256" key="9">
    <source>
        <dbReference type="ARBA" id="ARBA00023264"/>
    </source>
</evidence>
<dbReference type="CDD" id="cd08174">
    <property type="entry name" value="G1PDH-like"/>
    <property type="match status" value="1"/>
</dbReference>
<dbReference type="AlphaFoldDB" id="X1FH93"/>
<keyword evidence="7" id="KW-0443">Lipid metabolism</keyword>
<gene>
    <name evidence="10" type="ORF">S03H2_00818</name>
</gene>